<proteinExistence type="predicted"/>
<dbReference type="AlphaFoldDB" id="A0A2Z6EVP4"/>
<dbReference type="RefSeq" id="WP_045361892.1">
    <property type="nucleotide sequence ID" value="NZ_AP018150.1"/>
</dbReference>
<gene>
    <name evidence="1" type="ORF">MCB1EB_1321</name>
</gene>
<evidence type="ECO:0000313" key="1">
    <source>
        <dbReference type="EMBL" id="BBE09482.1"/>
    </source>
</evidence>
<dbReference type="EMBL" id="AP018150">
    <property type="protein sequence ID" value="BBE09482.1"/>
    <property type="molecule type" value="Genomic_DNA"/>
</dbReference>
<protein>
    <submittedName>
        <fullName evidence="1">Uncharacterized protein</fullName>
    </submittedName>
</protein>
<dbReference type="Proteomes" id="UP000282597">
    <property type="component" value="Chromosome"/>
</dbReference>
<dbReference type="Gene3D" id="3.10.450.530">
    <property type="entry name" value="Ribonuclease toxin, BrnT, of type II toxin-antitoxin system"/>
    <property type="match status" value="1"/>
</dbReference>
<dbReference type="InterPro" id="IPR007460">
    <property type="entry name" value="BrnT_toxin"/>
</dbReference>
<sequence length="88" mass="10441">MDYEFDPAKDESNLDKHGLSLADAENFEWETAVVYEDTRQQYAERRFEVTGYIGERLHVMVYCLRGDAYRIISLRKANPREVKRYAET</sequence>
<name>A0A2Z6EVP4_9BURK</name>
<dbReference type="InterPro" id="IPR038573">
    <property type="entry name" value="BrnT_sf"/>
</dbReference>
<reference evidence="1 2" key="1">
    <citation type="journal article" date="2018" name="Microbes Environ.">
        <title>Comparative Genomic Insights into Endofungal Lifestyles of Two Bacterial Endosymbionts, Mycoavidus cysteinexigens and Burkholderia rhizoxinica.</title>
        <authorList>
            <person name="Sharmin D."/>
            <person name="Guo Y."/>
            <person name="Nishizawa T."/>
            <person name="Ohshima S."/>
            <person name="Sato Y."/>
            <person name="Takashima Y."/>
            <person name="Narisawa K."/>
            <person name="Ohta H."/>
        </authorList>
    </citation>
    <scope>NUCLEOTIDE SEQUENCE [LARGE SCALE GENOMIC DNA]</scope>
    <source>
        <strain evidence="1 2">B1-EB</strain>
    </source>
</reference>
<evidence type="ECO:0000313" key="2">
    <source>
        <dbReference type="Proteomes" id="UP000282597"/>
    </source>
</evidence>
<dbReference type="Pfam" id="PF04365">
    <property type="entry name" value="BrnT_toxin"/>
    <property type="match status" value="1"/>
</dbReference>
<accession>A0A2Z6EVP4</accession>
<dbReference type="KEGG" id="mcys:MCB1EB_1321"/>
<keyword evidence="2" id="KW-1185">Reference proteome</keyword>
<organism evidence="1 2">
    <name type="scientific">Mycoavidus cysteinexigens</name>
    <dbReference type="NCBI Taxonomy" id="1553431"/>
    <lineage>
        <taxon>Bacteria</taxon>
        <taxon>Pseudomonadati</taxon>
        <taxon>Pseudomonadota</taxon>
        <taxon>Betaproteobacteria</taxon>
        <taxon>Burkholderiales</taxon>
        <taxon>Burkholderiaceae</taxon>
        <taxon>Mycoavidus</taxon>
    </lineage>
</organism>